<evidence type="ECO:0000256" key="3">
    <source>
        <dbReference type="ARBA" id="ARBA00022989"/>
    </source>
</evidence>
<keyword evidence="7" id="KW-1185">Reference proteome</keyword>
<dbReference type="RefSeq" id="WP_244761510.1">
    <property type="nucleotide sequence ID" value="NZ_JALJCJ010000003.1"/>
</dbReference>
<accession>A0ABT8XCY0</accession>
<evidence type="ECO:0000256" key="1">
    <source>
        <dbReference type="ARBA" id="ARBA00004127"/>
    </source>
</evidence>
<comment type="caution">
    <text evidence="6">The sequence shown here is derived from an EMBL/GenBank/DDBJ whole genome shotgun (WGS) entry which is preliminary data.</text>
</comment>
<sequence>MIRAIAELLRKSTPALSDPAERRSATLAANDGIIATAGILEGLAGAGANETTLVMAATAATIAGMLGAGGAKWAEAATEREAQLSAIRQEAAEIRRQPQAELSELAAYYEEKGLNPQLAHEVATELMRRSPLKAQLESEHGILAVMSSADVIRATVGSAFAYALGAAIPLSITIAVPVRLEPGVILAAVAVALTLTSIVGARAGHLNIPFTLLRTLVIGIGTIAVSYLAGRIVF</sequence>
<feature type="transmembrane region" description="Helical" evidence="5">
    <location>
        <begin position="211"/>
        <end position="229"/>
    </location>
</feature>
<proteinExistence type="predicted"/>
<feature type="transmembrane region" description="Helical" evidence="5">
    <location>
        <begin position="159"/>
        <end position="178"/>
    </location>
</feature>
<evidence type="ECO:0000256" key="5">
    <source>
        <dbReference type="SAM" id="Phobius"/>
    </source>
</evidence>
<comment type="subcellular location">
    <subcellularLocation>
        <location evidence="1">Endomembrane system</location>
        <topology evidence="1">Multi-pass membrane protein</topology>
    </subcellularLocation>
</comment>
<protein>
    <submittedName>
        <fullName evidence="6">VIT1/CCC1 transporter family protein</fullName>
    </submittedName>
</protein>
<dbReference type="Proteomes" id="UP001177080">
    <property type="component" value="Unassembled WGS sequence"/>
</dbReference>
<evidence type="ECO:0000256" key="4">
    <source>
        <dbReference type="ARBA" id="ARBA00023136"/>
    </source>
</evidence>
<dbReference type="PANTHER" id="PTHR31851">
    <property type="entry name" value="FE(2+)/MN(2+) TRANSPORTER PCL1"/>
    <property type="match status" value="1"/>
</dbReference>
<reference evidence="6" key="1">
    <citation type="submission" date="2022-04" db="EMBL/GenBank/DDBJ databases">
        <title>Shinella lacus sp. nov., a novel member of the genus Shinella from water.</title>
        <authorList>
            <person name="Deng Y."/>
        </authorList>
    </citation>
    <scope>NUCLEOTIDE SEQUENCE</scope>
    <source>
        <strain evidence="6">JCM 31239</strain>
    </source>
</reference>
<evidence type="ECO:0000313" key="6">
    <source>
        <dbReference type="EMBL" id="MDO6121599.1"/>
    </source>
</evidence>
<organism evidence="6 7">
    <name type="scientific">Shinella curvata</name>
    <dbReference type="NCBI Taxonomy" id="1817964"/>
    <lineage>
        <taxon>Bacteria</taxon>
        <taxon>Pseudomonadati</taxon>
        <taxon>Pseudomonadota</taxon>
        <taxon>Alphaproteobacteria</taxon>
        <taxon>Hyphomicrobiales</taxon>
        <taxon>Rhizobiaceae</taxon>
        <taxon>Shinella</taxon>
    </lineage>
</organism>
<evidence type="ECO:0000313" key="7">
    <source>
        <dbReference type="Proteomes" id="UP001177080"/>
    </source>
</evidence>
<gene>
    <name evidence="6" type="ORF">GB928_010445</name>
</gene>
<dbReference type="Pfam" id="PF01988">
    <property type="entry name" value="VIT1"/>
    <property type="match status" value="1"/>
</dbReference>
<dbReference type="InterPro" id="IPR008217">
    <property type="entry name" value="Ccc1_fam"/>
</dbReference>
<keyword evidence="3 5" id="KW-1133">Transmembrane helix</keyword>
<evidence type="ECO:0000256" key="2">
    <source>
        <dbReference type="ARBA" id="ARBA00022692"/>
    </source>
</evidence>
<keyword evidence="4 5" id="KW-0472">Membrane</keyword>
<keyword evidence="2 5" id="KW-0812">Transmembrane</keyword>
<dbReference type="EMBL" id="WHSC02000004">
    <property type="protein sequence ID" value="MDO6121599.1"/>
    <property type="molecule type" value="Genomic_DNA"/>
</dbReference>
<name>A0ABT8XCY0_9HYPH</name>
<feature type="transmembrane region" description="Helical" evidence="5">
    <location>
        <begin position="184"/>
        <end position="204"/>
    </location>
</feature>